<keyword evidence="3" id="KW-1185">Reference proteome</keyword>
<comment type="caution">
    <text evidence="2">The sequence shown here is derived from an EMBL/GenBank/DDBJ whole genome shotgun (WGS) entry which is preliminary data.</text>
</comment>
<reference evidence="2 3" key="1">
    <citation type="journal article" date="2019" name="Int. J. Syst. Evol. Microbiol.">
        <title>The Global Catalogue of Microorganisms (GCM) 10K type strain sequencing project: providing services to taxonomists for standard genome sequencing and annotation.</title>
        <authorList>
            <consortium name="The Broad Institute Genomics Platform"/>
            <consortium name="The Broad Institute Genome Sequencing Center for Infectious Disease"/>
            <person name="Wu L."/>
            <person name="Ma J."/>
        </authorList>
    </citation>
    <scope>NUCLEOTIDE SEQUENCE [LARGE SCALE GENOMIC DNA]</scope>
    <source>
        <strain evidence="2 3">YIM 94188</strain>
    </source>
</reference>
<evidence type="ECO:0000313" key="3">
    <source>
        <dbReference type="Proteomes" id="UP001596408"/>
    </source>
</evidence>
<accession>A0ABD5U0F9</accession>
<organism evidence="2 3">
    <name type="scientific">Halopelagius fulvigenes</name>
    <dbReference type="NCBI Taxonomy" id="1198324"/>
    <lineage>
        <taxon>Archaea</taxon>
        <taxon>Methanobacteriati</taxon>
        <taxon>Methanobacteriota</taxon>
        <taxon>Stenosarchaea group</taxon>
        <taxon>Halobacteria</taxon>
        <taxon>Halobacteriales</taxon>
        <taxon>Haloferacaceae</taxon>
    </lineage>
</organism>
<feature type="region of interest" description="Disordered" evidence="1">
    <location>
        <begin position="124"/>
        <end position="178"/>
    </location>
</feature>
<evidence type="ECO:0000256" key="1">
    <source>
        <dbReference type="SAM" id="MobiDB-lite"/>
    </source>
</evidence>
<name>A0ABD5U0F9_9EURY</name>
<dbReference type="RefSeq" id="WP_379697389.1">
    <property type="nucleotide sequence ID" value="NZ_JBHSXH010000015.1"/>
</dbReference>
<dbReference type="AlphaFoldDB" id="A0ABD5U0F9"/>
<dbReference type="EMBL" id="JBHSXH010000015">
    <property type="protein sequence ID" value="MFC6826185.1"/>
    <property type="molecule type" value="Genomic_DNA"/>
</dbReference>
<sequence>MNVSDRTISYESYRSENHDCRLLAVDAAQAVPDRGAFVRAACESEEDAEGVLFLALEESYAEPRVVTTFVNPEGVVERVTPAAAGCAAAWAIDRIGEETVLLDTQTGTYRAVADGEGVLVEALSSEDDGTNAAVVRERESEASLAAPAPAPDGGRVGRSPRVETEPAVSEETQPADDD</sequence>
<proteinExistence type="predicted"/>
<gene>
    <name evidence="2" type="ORF">ACFQEV_14465</name>
</gene>
<protein>
    <submittedName>
        <fullName evidence="2">Uncharacterized protein</fullName>
    </submittedName>
</protein>
<evidence type="ECO:0000313" key="2">
    <source>
        <dbReference type="EMBL" id="MFC6826185.1"/>
    </source>
</evidence>
<dbReference type="Proteomes" id="UP001596408">
    <property type="component" value="Unassembled WGS sequence"/>
</dbReference>